<dbReference type="EMBL" id="JAIWYP010000003">
    <property type="protein sequence ID" value="KAH3848577.1"/>
    <property type="molecule type" value="Genomic_DNA"/>
</dbReference>
<proteinExistence type="predicted"/>
<dbReference type="Proteomes" id="UP000828390">
    <property type="component" value="Unassembled WGS sequence"/>
</dbReference>
<evidence type="ECO:0000313" key="2">
    <source>
        <dbReference type="Proteomes" id="UP000828390"/>
    </source>
</evidence>
<name>A0A9D4L0Q5_DREPO</name>
<protein>
    <submittedName>
        <fullName evidence="1">Uncharacterized protein</fullName>
    </submittedName>
</protein>
<sequence>MALRYQITTKATRERVVPGLRRSCDGTMLHDVEPMGWTQMPDGMTMLSCYPVRGRVSIARRIHALIVLACDCLALEVFPGGSVQTSISLEETHLQVPLPEQLIEAQEVDYVVHGAPQ</sequence>
<gene>
    <name evidence="1" type="ORF">DPMN_090955</name>
</gene>
<keyword evidence="2" id="KW-1185">Reference proteome</keyword>
<accession>A0A9D4L0Q5</accession>
<dbReference type="AlphaFoldDB" id="A0A9D4L0Q5"/>
<organism evidence="1 2">
    <name type="scientific">Dreissena polymorpha</name>
    <name type="common">Zebra mussel</name>
    <name type="synonym">Mytilus polymorpha</name>
    <dbReference type="NCBI Taxonomy" id="45954"/>
    <lineage>
        <taxon>Eukaryota</taxon>
        <taxon>Metazoa</taxon>
        <taxon>Spiralia</taxon>
        <taxon>Lophotrochozoa</taxon>
        <taxon>Mollusca</taxon>
        <taxon>Bivalvia</taxon>
        <taxon>Autobranchia</taxon>
        <taxon>Heteroconchia</taxon>
        <taxon>Euheterodonta</taxon>
        <taxon>Imparidentia</taxon>
        <taxon>Neoheterodontei</taxon>
        <taxon>Myida</taxon>
        <taxon>Dreissenoidea</taxon>
        <taxon>Dreissenidae</taxon>
        <taxon>Dreissena</taxon>
    </lineage>
</organism>
<reference evidence="1" key="1">
    <citation type="journal article" date="2019" name="bioRxiv">
        <title>The Genome of the Zebra Mussel, Dreissena polymorpha: A Resource for Invasive Species Research.</title>
        <authorList>
            <person name="McCartney M.A."/>
            <person name="Auch B."/>
            <person name="Kono T."/>
            <person name="Mallez S."/>
            <person name="Zhang Y."/>
            <person name="Obille A."/>
            <person name="Becker A."/>
            <person name="Abrahante J.E."/>
            <person name="Garbe J."/>
            <person name="Badalamenti J.P."/>
            <person name="Herman A."/>
            <person name="Mangelson H."/>
            <person name="Liachko I."/>
            <person name="Sullivan S."/>
            <person name="Sone E.D."/>
            <person name="Koren S."/>
            <person name="Silverstein K.A.T."/>
            <person name="Beckman K.B."/>
            <person name="Gohl D.M."/>
        </authorList>
    </citation>
    <scope>NUCLEOTIDE SEQUENCE</scope>
    <source>
        <strain evidence="1">Duluth1</strain>
        <tissue evidence="1">Whole animal</tissue>
    </source>
</reference>
<evidence type="ECO:0000313" key="1">
    <source>
        <dbReference type="EMBL" id="KAH3848577.1"/>
    </source>
</evidence>
<reference evidence="1" key="2">
    <citation type="submission" date="2020-11" db="EMBL/GenBank/DDBJ databases">
        <authorList>
            <person name="McCartney M.A."/>
            <person name="Auch B."/>
            <person name="Kono T."/>
            <person name="Mallez S."/>
            <person name="Becker A."/>
            <person name="Gohl D.M."/>
            <person name="Silverstein K.A.T."/>
            <person name="Koren S."/>
            <person name="Bechman K.B."/>
            <person name="Herman A."/>
            <person name="Abrahante J.E."/>
            <person name="Garbe J."/>
        </authorList>
    </citation>
    <scope>NUCLEOTIDE SEQUENCE</scope>
    <source>
        <strain evidence="1">Duluth1</strain>
        <tissue evidence="1">Whole animal</tissue>
    </source>
</reference>
<comment type="caution">
    <text evidence="1">The sequence shown here is derived from an EMBL/GenBank/DDBJ whole genome shotgun (WGS) entry which is preliminary data.</text>
</comment>